<dbReference type="EMBL" id="GBRH01160603">
    <property type="protein sequence ID" value="JAE37293.1"/>
    <property type="molecule type" value="Transcribed_RNA"/>
</dbReference>
<organism evidence="2">
    <name type="scientific">Arundo donax</name>
    <name type="common">Giant reed</name>
    <name type="synonym">Donax arundinaceus</name>
    <dbReference type="NCBI Taxonomy" id="35708"/>
    <lineage>
        <taxon>Eukaryota</taxon>
        <taxon>Viridiplantae</taxon>
        <taxon>Streptophyta</taxon>
        <taxon>Embryophyta</taxon>
        <taxon>Tracheophyta</taxon>
        <taxon>Spermatophyta</taxon>
        <taxon>Magnoliopsida</taxon>
        <taxon>Liliopsida</taxon>
        <taxon>Poales</taxon>
        <taxon>Poaceae</taxon>
        <taxon>PACMAD clade</taxon>
        <taxon>Arundinoideae</taxon>
        <taxon>Arundineae</taxon>
        <taxon>Arundo</taxon>
    </lineage>
</organism>
<evidence type="ECO:0000256" key="1">
    <source>
        <dbReference type="SAM" id="MobiDB-lite"/>
    </source>
</evidence>
<reference evidence="2" key="1">
    <citation type="submission" date="2014-09" db="EMBL/GenBank/DDBJ databases">
        <authorList>
            <person name="Magalhaes I.L.F."/>
            <person name="Oliveira U."/>
            <person name="Santos F.R."/>
            <person name="Vidigal T.H.D.A."/>
            <person name="Brescovit A.D."/>
            <person name="Santos A.J."/>
        </authorList>
    </citation>
    <scope>NUCLEOTIDE SEQUENCE</scope>
    <source>
        <tissue evidence="2">Shoot tissue taken approximately 20 cm above the soil surface</tissue>
    </source>
</reference>
<dbReference type="AlphaFoldDB" id="A0A0A9HWK7"/>
<reference evidence="2" key="2">
    <citation type="journal article" date="2015" name="Data Brief">
        <title>Shoot transcriptome of the giant reed, Arundo donax.</title>
        <authorList>
            <person name="Barrero R.A."/>
            <person name="Guerrero F.D."/>
            <person name="Moolhuijzen P."/>
            <person name="Goolsby J.A."/>
            <person name="Tidwell J."/>
            <person name="Bellgard S.E."/>
            <person name="Bellgard M.I."/>
        </authorList>
    </citation>
    <scope>NUCLEOTIDE SEQUENCE</scope>
    <source>
        <tissue evidence="2">Shoot tissue taken approximately 20 cm above the soil surface</tissue>
    </source>
</reference>
<protein>
    <submittedName>
        <fullName evidence="2">Uncharacterized protein</fullName>
    </submittedName>
</protein>
<name>A0A0A9HWK7_ARUDO</name>
<accession>A0A0A9HWK7</accession>
<feature type="compositionally biased region" description="Basic and acidic residues" evidence="1">
    <location>
        <begin position="1"/>
        <end position="12"/>
    </location>
</feature>
<feature type="region of interest" description="Disordered" evidence="1">
    <location>
        <begin position="1"/>
        <end position="29"/>
    </location>
</feature>
<proteinExistence type="predicted"/>
<sequence>MDGQEHKDERGQGTEVQYSTGVQVRKDQG</sequence>
<evidence type="ECO:0000313" key="2">
    <source>
        <dbReference type="EMBL" id="JAE37293.1"/>
    </source>
</evidence>